<accession>A0A7X2KZS1</accession>
<dbReference type="RefSeq" id="WP_095502947.1">
    <property type="nucleotide sequence ID" value="NZ_WJXO01000001.1"/>
</dbReference>
<reference evidence="1" key="1">
    <citation type="journal article" name="Emerg. Infect. Dis.">
        <title>Two cases of a newly characterized neisseria species.</title>
        <authorList>
            <person name="Mustapha M."/>
            <person name="Lemos A.P.S."/>
            <person name="Harrison L.H."/>
            <person name="Vantyne D."/>
            <person name="Sacchi C.T."/>
        </authorList>
    </citation>
    <scope>NUCLEOTIDE SEQUENCE</scope>
    <source>
        <strain evidence="1">N.95.16</strain>
    </source>
</reference>
<sequence>MNKFKVGDKVYSVSKGRCIYTLESNYPNRLYPLRISNVAAFTEEGRIVDHISYLPDLLPATPENYELLTKLFGDVWEQPEGYSLFSASGTTKRKVIQFHIESNQQLIILCDDGTFWRSGSLFYPSWKKLCDAPQD</sequence>
<gene>
    <name evidence="1" type="ORF">GJU80_08855</name>
</gene>
<name>A0A7X2KZS1_9NEIS</name>
<keyword evidence="2" id="KW-1185">Reference proteome</keyword>
<evidence type="ECO:0000313" key="1">
    <source>
        <dbReference type="EMBL" id="MRN38580.1"/>
    </source>
</evidence>
<proteinExistence type="predicted"/>
<protein>
    <submittedName>
        <fullName evidence="1">Uncharacterized protein</fullName>
    </submittedName>
</protein>
<dbReference type="AlphaFoldDB" id="A0A7X2KZS1"/>
<dbReference type="EMBL" id="WJXO01000001">
    <property type="protein sequence ID" value="MRN38580.1"/>
    <property type="molecule type" value="Genomic_DNA"/>
</dbReference>
<organism evidence="1 2">
    <name type="scientific">Neisseria brasiliensis</name>
    <dbReference type="NCBI Taxonomy" id="2666100"/>
    <lineage>
        <taxon>Bacteria</taxon>
        <taxon>Pseudomonadati</taxon>
        <taxon>Pseudomonadota</taxon>
        <taxon>Betaproteobacteria</taxon>
        <taxon>Neisseriales</taxon>
        <taxon>Neisseriaceae</taxon>
        <taxon>Neisseria</taxon>
    </lineage>
</organism>
<evidence type="ECO:0000313" key="2">
    <source>
        <dbReference type="Proteomes" id="UP000486297"/>
    </source>
</evidence>
<comment type="caution">
    <text evidence="1">The sequence shown here is derived from an EMBL/GenBank/DDBJ whole genome shotgun (WGS) entry which is preliminary data.</text>
</comment>
<dbReference type="Proteomes" id="UP000486297">
    <property type="component" value="Unassembled WGS sequence"/>
</dbReference>